<comment type="caution">
    <text evidence="1">The sequence shown here is derived from an EMBL/GenBank/DDBJ whole genome shotgun (WGS) entry which is preliminary data.</text>
</comment>
<organism evidence="1 2">
    <name type="scientific">Senna tora</name>
    <dbReference type="NCBI Taxonomy" id="362788"/>
    <lineage>
        <taxon>Eukaryota</taxon>
        <taxon>Viridiplantae</taxon>
        <taxon>Streptophyta</taxon>
        <taxon>Embryophyta</taxon>
        <taxon>Tracheophyta</taxon>
        <taxon>Spermatophyta</taxon>
        <taxon>Magnoliopsida</taxon>
        <taxon>eudicotyledons</taxon>
        <taxon>Gunneridae</taxon>
        <taxon>Pentapetalae</taxon>
        <taxon>rosids</taxon>
        <taxon>fabids</taxon>
        <taxon>Fabales</taxon>
        <taxon>Fabaceae</taxon>
        <taxon>Caesalpinioideae</taxon>
        <taxon>Cassia clade</taxon>
        <taxon>Senna</taxon>
    </lineage>
</organism>
<evidence type="ECO:0000313" key="1">
    <source>
        <dbReference type="EMBL" id="KAF7827893.1"/>
    </source>
</evidence>
<gene>
    <name evidence="1" type="ORF">G2W53_019057</name>
</gene>
<reference evidence="1" key="1">
    <citation type="submission" date="2020-09" db="EMBL/GenBank/DDBJ databases">
        <title>Genome-Enabled Discovery of Anthraquinone Biosynthesis in Senna tora.</title>
        <authorList>
            <person name="Kang S.-H."/>
            <person name="Pandey R.P."/>
            <person name="Lee C.-M."/>
            <person name="Sim J.-S."/>
            <person name="Jeong J.-T."/>
            <person name="Choi B.-S."/>
            <person name="Jung M."/>
            <person name="Ginzburg D."/>
            <person name="Zhao K."/>
            <person name="Won S.Y."/>
            <person name="Oh T.-J."/>
            <person name="Yu Y."/>
            <person name="Kim N.-H."/>
            <person name="Lee O.R."/>
            <person name="Lee T.-H."/>
            <person name="Bashyal P."/>
            <person name="Kim T.-S."/>
            <person name="Lee W.-H."/>
            <person name="Kawkins C."/>
            <person name="Kim C.-K."/>
            <person name="Kim J.S."/>
            <person name="Ahn B.O."/>
            <person name="Rhee S.Y."/>
            <person name="Sohng J.K."/>
        </authorList>
    </citation>
    <scope>NUCLEOTIDE SEQUENCE</scope>
    <source>
        <tissue evidence="1">Leaf</tissue>
    </source>
</reference>
<dbReference type="Proteomes" id="UP000634136">
    <property type="component" value="Unassembled WGS sequence"/>
</dbReference>
<protein>
    <submittedName>
        <fullName evidence="1">Uncharacterized protein</fullName>
    </submittedName>
</protein>
<name>A0A834TSZ1_9FABA</name>
<dbReference type="AlphaFoldDB" id="A0A834TSZ1"/>
<accession>A0A834TSZ1</accession>
<evidence type="ECO:0000313" key="2">
    <source>
        <dbReference type="Proteomes" id="UP000634136"/>
    </source>
</evidence>
<keyword evidence="2" id="KW-1185">Reference proteome</keyword>
<sequence length="32" mass="3186">MNACKCKAASSISHSSSPHATASLLVIGAVNE</sequence>
<dbReference type="EMBL" id="JAAIUW010000006">
    <property type="protein sequence ID" value="KAF7827893.1"/>
    <property type="molecule type" value="Genomic_DNA"/>
</dbReference>
<proteinExistence type="predicted"/>